<dbReference type="CDD" id="cd03789">
    <property type="entry name" value="GT9_LPS_heptosyltransferase"/>
    <property type="match status" value="1"/>
</dbReference>
<dbReference type="Gene3D" id="3.40.50.2000">
    <property type="entry name" value="Glycogen Phosphorylase B"/>
    <property type="match status" value="2"/>
</dbReference>
<organism evidence="3 4">
    <name type="scientific">Capnocytophaga granulosa</name>
    <dbReference type="NCBI Taxonomy" id="45242"/>
    <lineage>
        <taxon>Bacteria</taxon>
        <taxon>Pseudomonadati</taxon>
        <taxon>Bacteroidota</taxon>
        <taxon>Flavobacteriia</taxon>
        <taxon>Flavobacteriales</taxon>
        <taxon>Flavobacteriaceae</taxon>
        <taxon>Capnocytophaga</taxon>
    </lineage>
</organism>
<evidence type="ECO:0000256" key="2">
    <source>
        <dbReference type="ARBA" id="ARBA00022679"/>
    </source>
</evidence>
<evidence type="ECO:0000313" key="3">
    <source>
        <dbReference type="EMBL" id="SDX00996.1"/>
    </source>
</evidence>
<comment type="caution">
    <text evidence="3">The sequence shown here is derived from an EMBL/GenBank/DDBJ whole genome shotgun (WGS) entry which is preliminary data.</text>
</comment>
<reference evidence="3 4" key="1">
    <citation type="submission" date="2016-10" db="EMBL/GenBank/DDBJ databases">
        <authorList>
            <person name="Varghese N."/>
            <person name="Submissions S."/>
        </authorList>
    </citation>
    <scope>NUCLEOTIDE SEQUENCE [LARGE SCALE GENOMIC DNA]</scope>
    <source>
        <strain evidence="3 4">DSM 11449</strain>
    </source>
</reference>
<keyword evidence="4" id="KW-1185">Reference proteome</keyword>
<dbReference type="GeneID" id="85018198"/>
<evidence type="ECO:0000256" key="1">
    <source>
        <dbReference type="ARBA" id="ARBA00022676"/>
    </source>
</evidence>
<dbReference type="Pfam" id="PF01075">
    <property type="entry name" value="Glyco_transf_9"/>
    <property type="match status" value="1"/>
</dbReference>
<dbReference type="PANTHER" id="PTHR30160">
    <property type="entry name" value="TETRAACYLDISACCHARIDE 4'-KINASE-RELATED"/>
    <property type="match status" value="1"/>
</dbReference>
<name>A0A1H2Y775_9FLAO</name>
<dbReference type="GO" id="GO:0009244">
    <property type="term" value="P:lipopolysaccharide core region biosynthetic process"/>
    <property type="evidence" value="ECO:0007669"/>
    <property type="project" value="TreeGrafter"/>
</dbReference>
<gene>
    <name evidence="3" type="ORF">SAMN05444420_106132</name>
</gene>
<proteinExistence type="predicted"/>
<accession>A0A1H2Y775</accession>
<dbReference type="RefSeq" id="WP_016419269.1">
    <property type="nucleotide sequence ID" value="NZ_FNND01000006.1"/>
</dbReference>
<dbReference type="GO" id="GO:0005829">
    <property type="term" value="C:cytosol"/>
    <property type="evidence" value="ECO:0007669"/>
    <property type="project" value="TreeGrafter"/>
</dbReference>
<dbReference type="InterPro" id="IPR002201">
    <property type="entry name" value="Glyco_trans_9"/>
</dbReference>
<protein>
    <submittedName>
        <fullName evidence="3">ADP-heptose:LPS heptosyltransferase</fullName>
    </submittedName>
</protein>
<keyword evidence="1" id="KW-0328">Glycosyltransferase</keyword>
<dbReference type="PANTHER" id="PTHR30160:SF22">
    <property type="entry name" value="LIPOPOLYSACCHARIDE CORE BIOSYNTHESIS PROTEIN"/>
    <property type="match status" value="1"/>
</dbReference>
<dbReference type="EMBL" id="FNND01000006">
    <property type="protein sequence ID" value="SDX00996.1"/>
    <property type="molecule type" value="Genomic_DNA"/>
</dbReference>
<dbReference type="OrthoDB" id="9768048at2"/>
<sequence>MKNNASDHLLVIRLSAMGDVAISLPVLNALTAQYPQLTLTILTRPLFAPLFAHLPRTTVFPIDTKGAHKGIRGLYRLFRALRGQGITQVADLHNVLRTNILKFFFSFTAIPFVQIDKGRREKKALTRSKNKIFTPLLPSYKRYAAVFERLGYPIVWDKDYFSPKPALTEPIKALLSADTNIGIAPFASHKGKEYPFEQMKEVIAALSECYPKSKLFIFGGGAREKALVDTLPTYPNVEPMVGRLTFAEELALIAHLDLMLAMDSGNAHLAANYGVPTLTLWGVTHPYAGFAPYGQPQEYCLVADRRQYPLVPTSVFGNKYPEGYEKSIKTISLQDILRNIAAILEK</sequence>
<dbReference type="InterPro" id="IPR051199">
    <property type="entry name" value="LPS_LOS_Heptosyltrfase"/>
</dbReference>
<dbReference type="SUPFAM" id="SSF53756">
    <property type="entry name" value="UDP-Glycosyltransferase/glycogen phosphorylase"/>
    <property type="match status" value="1"/>
</dbReference>
<keyword evidence="2 3" id="KW-0808">Transferase</keyword>
<evidence type="ECO:0000313" key="4">
    <source>
        <dbReference type="Proteomes" id="UP000182771"/>
    </source>
</evidence>
<dbReference type="AlphaFoldDB" id="A0A1H2Y775"/>
<dbReference type="GO" id="GO:0008713">
    <property type="term" value="F:ADP-heptose-lipopolysaccharide heptosyltransferase activity"/>
    <property type="evidence" value="ECO:0007669"/>
    <property type="project" value="TreeGrafter"/>
</dbReference>
<dbReference type="Proteomes" id="UP000182771">
    <property type="component" value="Unassembled WGS sequence"/>
</dbReference>